<feature type="region of interest" description="Disordered" evidence="1">
    <location>
        <begin position="1"/>
        <end position="88"/>
    </location>
</feature>
<feature type="compositionally biased region" description="Low complexity" evidence="1">
    <location>
        <begin position="1"/>
        <end position="18"/>
    </location>
</feature>
<accession>A0ABN8HUJ0</accession>
<evidence type="ECO:0000313" key="3">
    <source>
        <dbReference type="Proteomes" id="UP000837857"/>
    </source>
</evidence>
<protein>
    <submittedName>
        <fullName evidence="2">Uncharacterized protein</fullName>
    </submittedName>
</protein>
<keyword evidence="3" id="KW-1185">Reference proteome</keyword>
<gene>
    <name evidence="2" type="ORF">IPOD504_LOCUS1745</name>
</gene>
<evidence type="ECO:0000256" key="1">
    <source>
        <dbReference type="SAM" id="MobiDB-lite"/>
    </source>
</evidence>
<organism evidence="2 3">
    <name type="scientific">Iphiclides podalirius</name>
    <name type="common">scarce swallowtail</name>
    <dbReference type="NCBI Taxonomy" id="110791"/>
    <lineage>
        <taxon>Eukaryota</taxon>
        <taxon>Metazoa</taxon>
        <taxon>Ecdysozoa</taxon>
        <taxon>Arthropoda</taxon>
        <taxon>Hexapoda</taxon>
        <taxon>Insecta</taxon>
        <taxon>Pterygota</taxon>
        <taxon>Neoptera</taxon>
        <taxon>Endopterygota</taxon>
        <taxon>Lepidoptera</taxon>
        <taxon>Glossata</taxon>
        <taxon>Ditrysia</taxon>
        <taxon>Papilionoidea</taxon>
        <taxon>Papilionidae</taxon>
        <taxon>Papilioninae</taxon>
        <taxon>Iphiclides</taxon>
    </lineage>
</organism>
<evidence type="ECO:0000313" key="2">
    <source>
        <dbReference type="EMBL" id="CAH2039527.1"/>
    </source>
</evidence>
<feature type="non-terminal residue" evidence="2">
    <location>
        <position position="1"/>
    </location>
</feature>
<dbReference type="Proteomes" id="UP000837857">
    <property type="component" value="Chromosome 11"/>
</dbReference>
<dbReference type="EMBL" id="OW152823">
    <property type="protein sequence ID" value="CAH2039527.1"/>
    <property type="molecule type" value="Genomic_DNA"/>
</dbReference>
<sequence>MPATKAGAAASATASSGPASPPRLNYLTAKADRPRRAAGGAADWSDGCGPEERSDSAPPWRAALRQTPRHRSDTSHVWPHSRNTQISK</sequence>
<reference evidence="2" key="1">
    <citation type="submission" date="2022-03" db="EMBL/GenBank/DDBJ databases">
        <authorList>
            <person name="Martin H S."/>
        </authorList>
    </citation>
    <scope>NUCLEOTIDE SEQUENCE</scope>
</reference>
<proteinExistence type="predicted"/>
<name>A0ABN8HUJ0_9NEOP</name>